<evidence type="ECO:0008006" key="3">
    <source>
        <dbReference type="Google" id="ProtNLM"/>
    </source>
</evidence>
<name>A0A246RYK2_9GAMM</name>
<reference evidence="1 2" key="1">
    <citation type="submission" date="2014-08" db="EMBL/GenBank/DDBJ databases">
        <title>Draft genome sequence of a novel L-asparaginase producing marine bacterium, Halomonas campaniensis.</title>
        <authorList>
            <person name="Sundarakrishnan B."/>
            <person name="Moushumi Priya A."/>
            <person name="Raman G."/>
            <person name="Sakthivel N."/>
            <person name="Park S."/>
            <person name="Jayachandran S."/>
        </authorList>
    </citation>
    <scope>NUCLEOTIDE SEQUENCE [LARGE SCALE GENOMIC DNA]</scope>
    <source>
        <strain evidence="1 2">SK03</strain>
    </source>
</reference>
<dbReference type="AlphaFoldDB" id="A0A246RYK2"/>
<dbReference type="Proteomes" id="UP000197334">
    <property type="component" value="Unassembled WGS sequence"/>
</dbReference>
<dbReference type="RefSeq" id="WP_088701263.1">
    <property type="nucleotide sequence ID" value="NZ_JPUA01000034.1"/>
</dbReference>
<dbReference type="OrthoDB" id="7025307at2"/>
<accession>A0A246RYK2</accession>
<dbReference type="EMBL" id="JPUA01000034">
    <property type="protein sequence ID" value="OWV29253.1"/>
    <property type="molecule type" value="Genomic_DNA"/>
</dbReference>
<gene>
    <name evidence="1" type="ORF">JI62_16810</name>
</gene>
<comment type="caution">
    <text evidence="1">The sequence shown here is derived from an EMBL/GenBank/DDBJ whole genome shotgun (WGS) entry which is preliminary data.</text>
</comment>
<protein>
    <recommendedName>
        <fullName evidence="3">DUF4351 domain-containing protein</fullName>
    </recommendedName>
</protein>
<proteinExistence type="predicted"/>
<evidence type="ECO:0000313" key="2">
    <source>
        <dbReference type="Proteomes" id="UP000197334"/>
    </source>
</evidence>
<organism evidence="1 2">
    <name type="scientific">Halomonas campaniensis</name>
    <dbReference type="NCBI Taxonomy" id="213554"/>
    <lineage>
        <taxon>Bacteria</taxon>
        <taxon>Pseudomonadati</taxon>
        <taxon>Pseudomonadota</taxon>
        <taxon>Gammaproteobacteria</taxon>
        <taxon>Oceanospirillales</taxon>
        <taxon>Halomonadaceae</taxon>
        <taxon>Halomonas</taxon>
    </lineage>
</organism>
<evidence type="ECO:0000313" key="1">
    <source>
        <dbReference type="EMBL" id="OWV29253.1"/>
    </source>
</evidence>
<sequence>MGHRKSHDQNFKNLILDYPHESLSFFATEEAEDLTPSVKITPIRQEQLKGRLGDRFHELDVPLLVEWPNGEREALLFMLEEETDPNRFSIHRLAHYTLHLSELFETERVVPVVIFLHSNQNIAESLHIKSERHSYLQFNYLHTQLSSLPAEHFFNSQNIVARLNLPNMHWSEKDKIDVYANAIQGLFALEPDVEKQLKYIDFVDIYSELDEDERKAYQRRYPQEESKMAGLAERLRNEGMQQGMQQGLHEGIEGVLRLQLKLKFGELPDWAEAKLRQASDEQLTHWLTRILNADSLTGVLS</sequence>
<keyword evidence="2" id="KW-1185">Reference proteome</keyword>